<dbReference type="PRINTS" id="PR00625">
    <property type="entry name" value="JDOMAIN"/>
</dbReference>
<gene>
    <name evidence="3" type="ORF">G210_5738</name>
</gene>
<feature type="compositionally biased region" description="Polar residues" evidence="1">
    <location>
        <begin position="291"/>
        <end position="301"/>
    </location>
</feature>
<dbReference type="STRING" id="1245528.M3K2I6"/>
<feature type="compositionally biased region" description="Basic and acidic residues" evidence="1">
    <location>
        <begin position="257"/>
        <end position="276"/>
    </location>
</feature>
<feature type="compositionally biased region" description="Basic and acidic residues" evidence="1">
    <location>
        <begin position="223"/>
        <end position="242"/>
    </location>
</feature>
<dbReference type="HOGENOM" id="CLU_373369_0_0_1"/>
<dbReference type="eggNOG" id="KOG0712">
    <property type="taxonomic scope" value="Eukaryota"/>
</dbReference>
<dbReference type="PANTHER" id="PTHR44825">
    <property type="match status" value="1"/>
</dbReference>
<accession>M3K2I6</accession>
<dbReference type="Gene3D" id="1.10.287.110">
    <property type="entry name" value="DnaJ domain"/>
    <property type="match status" value="1"/>
</dbReference>
<evidence type="ECO:0000313" key="4">
    <source>
        <dbReference type="Proteomes" id="UP000011777"/>
    </source>
</evidence>
<feature type="compositionally biased region" description="Polar residues" evidence="1">
    <location>
        <begin position="384"/>
        <end position="403"/>
    </location>
</feature>
<dbReference type="Pfam" id="PF00226">
    <property type="entry name" value="DnaJ"/>
    <property type="match status" value="1"/>
</dbReference>
<feature type="region of interest" description="Disordered" evidence="1">
    <location>
        <begin position="186"/>
        <end position="540"/>
    </location>
</feature>
<organism evidence="3 4">
    <name type="scientific">Candida maltosa (strain Xu316)</name>
    <name type="common">Yeast</name>
    <dbReference type="NCBI Taxonomy" id="1245528"/>
    <lineage>
        <taxon>Eukaryota</taxon>
        <taxon>Fungi</taxon>
        <taxon>Dikarya</taxon>
        <taxon>Ascomycota</taxon>
        <taxon>Saccharomycotina</taxon>
        <taxon>Pichiomycetes</taxon>
        <taxon>Debaryomycetaceae</taxon>
        <taxon>Candida/Lodderomyces clade</taxon>
        <taxon>Candida</taxon>
    </lineage>
</organism>
<dbReference type="SMART" id="SM00271">
    <property type="entry name" value="DnaJ"/>
    <property type="match status" value="1"/>
</dbReference>
<dbReference type="OMA" id="EYENATF"/>
<feature type="compositionally biased region" description="Polar residues" evidence="1">
    <location>
        <begin position="320"/>
        <end position="342"/>
    </location>
</feature>
<sequence>MVQPTPEHYRILGVRFDATLDQVRKAYKKLSLKYHPDKTPIEADHEKFKQINIAYEIIRDYLSPKNVESDPESNKQSSHFEPKPYTNSFTGQHTNEDSGFGRASYNQSTFSPREPFTQPHRQPQYSSQHFTTFSYTQSSGYTPGSNNGFCYTSYYQKNQEDHRKMEEERAAQRERLEREFMERAKAAEELKKKEEVIREQQRKSSAAQKLRDDDSILKAAYRRKMEADLRKREEAEKRKQEEEQVPEAEVEVDIEEPNIKKAAEESERRAAYLDEKLENDESDDYEPYDPTKTSSGHTPRSPQMVPSPVNQENMYDPTKPVSSENGNSQFSSADNNEQSNNYRVHVVGVETEGDVNFEEHIEISDGSDVDAEQQPDGVYDPTATFKSSRSIPSQRRHASMSNSENKRRKTDVYDPTAPSITPDIISLSEDEDNGSKLYGSQNGSVPHLENQENSLNKGSPKSAEPEFVSPPTNFEDEIDLDKSVTQNVDGVHKSTGQPEEISYTTTHTNEGISHTIDEPRPQPQPHHRPHPTTPHKRSKVTTNVGDDTFDLHDLGHKLATNDIEEVDFTDVYESLPDHLKESTPDSISYKPKKRVHMFTDGTSKADTLSTPLNKNSVRGHSTKKKLDVLDMHASAKINDVVAPEPPHVVIHPSVSKSDWQNYVDTIMKYQQQFLEYKKVIVQYQMERVNKDLEYFGLVNDDDVIGNFDTYTKSLEQDYHVLNRFNEALRQFGSVITTYQQNRQWIKTLKSNDPNWM</sequence>
<name>M3K2I6_CANMX</name>
<feature type="compositionally biased region" description="Polar residues" evidence="1">
    <location>
        <begin position="483"/>
        <end position="512"/>
    </location>
</feature>
<dbReference type="PANTHER" id="PTHR44825:SF1">
    <property type="entry name" value="DNAJ HOMOLOG SUBFAMILY C MEMBER 4"/>
    <property type="match status" value="1"/>
</dbReference>
<feature type="compositionally biased region" description="Acidic residues" evidence="1">
    <location>
        <begin position="243"/>
        <end position="256"/>
    </location>
</feature>
<dbReference type="OrthoDB" id="442087at2759"/>
<evidence type="ECO:0000259" key="2">
    <source>
        <dbReference type="PROSITE" id="PS50076"/>
    </source>
</evidence>
<dbReference type="Proteomes" id="UP000011777">
    <property type="component" value="Unassembled WGS sequence"/>
</dbReference>
<dbReference type="PROSITE" id="PS50076">
    <property type="entry name" value="DNAJ_2"/>
    <property type="match status" value="1"/>
</dbReference>
<feature type="compositionally biased region" description="Basic residues" evidence="1">
    <location>
        <begin position="525"/>
        <end position="539"/>
    </location>
</feature>
<dbReference type="EMBL" id="AOGT01000645">
    <property type="protein sequence ID" value="EMG49490.1"/>
    <property type="molecule type" value="Genomic_DNA"/>
</dbReference>
<feature type="compositionally biased region" description="Basic and acidic residues" evidence="1">
    <location>
        <begin position="186"/>
        <end position="202"/>
    </location>
</feature>
<dbReference type="CDD" id="cd06257">
    <property type="entry name" value="DnaJ"/>
    <property type="match status" value="1"/>
</dbReference>
<comment type="caution">
    <text evidence="3">The sequence shown here is derived from an EMBL/GenBank/DDBJ whole genome shotgun (WGS) entry which is preliminary data.</text>
</comment>
<reference evidence="3 4" key="1">
    <citation type="submission" date="2013-02" db="EMBL/GenBank/DDBJ databases">
        <title>Genome sequence of Candida maltosa Xu316, a potential industrial strain for xylitol and ethanol production.</title>
        <authorList>
            <person name="Yu J."/>
            <person name="Wang Q."/>
            <person name="Geng X."/>
            <person name="Bao W."/>
            <person name="He P."/>
            <person name="Cai J."/>
        </authorList>
    </citation>
    <scope>NUCLEOTIDE SEQUENCE [LARGE SCALE GENOMIC DNA]</scope>
    <source>
        <strain evidence="4">Xu316</strain>
    </source>
</reference>
<protein>
    <recommendedName>
        <fullName evidence="2">J domain-containing protein</fullName>
    </recommendedName>
</protein>
<feature type="compositionally biased region" description="Polar residues" evidence="1">
    <location>
        <begin position="74"/>
        <end position="93"/>
    </location>
</feature>
<evidence type="ECO:0000313" key="3">
    <source>
        <dbReference type="EMBL" id="EMG49490.1"/>
    </source>
</evidence>
<dbReference type="AlphaFoldDB" id="M3K2I6"/>
<dbReference type="InterPro" id="IPR052763">
    <property type="entry name" value="DnaJ_C4"/>
</dbReference>
<proteinExistence type="predicted"/>
<dbReference type="SUPFAM" id="SSF46565">
    <property type="entry name" value="Chaperone J-domain"/>
    <property type="match status" value="1"/>
</dbReference>
<feature type="domain" description="J" evidence="2">
    <location>
        <begin position="7"/>
        <end position="63"/>
    </location>
</feature>
<dbReference type="InterPro" id="IPR001623">
    <property type="entry name" value="DnaJ_domain"/>
</dbReference>
<dbReference type="InterPro" id="IPR036869">
    <property type="entry name" value="J_dom_sf"/>
</dbReference>
<keyword evidence="4" id="KW-1185">Reference proteome</keyword>
<evidence type="ECO:0000256" key="1">
    <source>
        <dbReference type="SAM" id="MobiDB-lite"/>
    </source>
</evidence>
<feature type="region of interest" description="Disordered" evidence="1">
    <location>
        <begin position="66"/>
        <end position="126"/>
    </location>
</feature>
<feature type="compositionally biased region" description="Acidic residues" evidence="1">
    <location>
        <begin position="277"/>
        <end position="287"/>
    </location>
</feature>